<evidence type="ECO:0000313" key="1">
    <source>
        <dbReference type="EMBL" id="KAJ1360701.1"/>
    </source>
</evidence>
<proteinExistence type="predicted"/>
<evidence type="ECO:0000313" key="2">
    <source>
        <dbReference type="Proteomes" id="UP001196413"/>
    </source>
</evidence>
<sequence length="94" mass="10840">MKFGSDNALNDVDKKPEQSVLNLQVENLTQVGLNNLEFLVNIVDILTQNEVQRYLMMPNEPQMLVNSETQYQRASVMCRGKNQIGNLHSDNWHH</sequence>
<dbReference type="AlphaFoldDB" id="A0AAD5QV80"/>
<dbReference type="Proteomes" id="UP001196413">
    <property type="component" value="Unassembled WGS sequence"/>
</dbReference>
<gene>
    <name evidence="1" type="ORF">KIN20_019736</name>
</gene>
<dbReference type="EMBL" id="JAHQIW010003944">
    <property type="protein sequence ID" value="KAJ1360701.1"/>
    <property type="molecule type" value="Genomic_DNA"/>
</dbReference>
<reference evidence="1" key="1">
    <citation type="submission" date="2021-06" db="EMBL/GenBank/DDBJ databases">
        <title>Parelaphostrongylus tenuis whole genome reference sequence.</title>
        <authorList>
            <person name="Garwood T.J."/>
            <person name="Larsen P.A."/>
            <person name="Fountain-Jones N.M."/>
            <person name="Garbe J.R."/>
            <person name="Macchietto M.G."/>
            <person name="Kania S.A."/>
            <person name="Gerhold R.W."/>
            <person name="Richards J.E."/>
            <person name="Wolf T.M."/>
        </authorList>
    </citation>
    <scope>NUCLEOTIDE SEQUENCE</scope>
    <source>
        <strain evidence="1">MNPRO001-30</strain>
        <tissue evidence="1">Meninges</tissue>
    </source>
</reference>
<comment type="caution">
    <text evidence="1">The sequence shown here is derived from an EMBL/GenBank/DDBJ whole genome shotgun (WGS) entry which is preliminary data.</text>
</comment>
<accession>A0AAD5QV80</accession>
<keyword evidence="2" id="KW-1185">Reference proteome</keyword>
<organism evidence="1 2">
    <name type="scientific">Parelaphostrongylus tenuis</name>
    <name type="common">Meningeal worm</name>
    <dbReference type="NCBI Taxonomy" id="148309"/>
    <lineage>
        <taxon>Eukaryota</taxon>
        <taxon>Metazoa</taxon>
        <taxon>Ecdysozoa</taxon>
        <taxon>Nematoda</taxon>
        <taxon>Chromadorea</taxon>
        <taxon>Rhabditida</taxon>
        <taxon>Rhabditina</taxon>
        <taxon>Rhabditomorpha</taxon>
        <taxon>Strongyloidea</taxon>
        <taxon>Metastrongylidae</taxon>
        <taxon>Parelaphostrongylus</taxon>
    </lineage>
</organism>
<name>A0AAD5QV80_PARTN</name>
<protein>
    <submittedName>
        <fullName evidence="1">Uncharacterized protein</fullName>
    </submittedName>
</protein>